<dbReference type="Proteomes" id="UP000605846">
    <property type="component" value="Unassembled WGS sequence"/>
</dbReference>
<evidence type="ECO:0000313" key="8">
    <source>
        <dbReference type="EMBL" id="KAF7730423.1"/>
    </source>
</evidence>
<evidence type="ECO:0000256" key="2">
    <source>
        <dbReference type="ARBA" id="ARBA00006073"/>
    </source>
</evidence>
<dbReference type="SMART" id="SM00916">
    <property type="entry name" value="L51_S25_CI-B8"/>
    <property type="match status" value="1"/>
</dbReference>
<name>A0A8H7ESJ3_9FUNG</name>
<gene>
    <name evidence="8" type="primary">MRPL51</name>
    <name evidence="8" type="ORF">EC973_002230</name>
</gene>
<evidence type="ECO:0000259" key="7">
    <source>
        <dbReference type="SMART" id="SM00916"/>
    </source>
</evidence>
<dbReference type="GO" id="GO:0005762">
    <property type="term" value="C:mitochondrial large ribosomal subunit"/>
    <property type="evidence" value="ECO:0007669"/>
    <property type="project" value="TreeGrafter"/>
</dbReference>
<dbReference type="Gene3D" id="3.40.30.10">
    <property type="entry name" value="Glutaredoxin"/>
    <property type="match status" value="1"/>
</dbReference>
<sequence>MSATAASKLLARTNNGTGAFVLQCRQLVFNYCEHWGSNKGMIEYIKKDLAKFARENPQIEIVVQPRPAHHPVIRGQYLNGRDKVICTRNLTPSQISKKVQLLRDSSGEKMKLLAKKPVISTTESVRGIWSPFHTNPHTI</sequence>
<dbReference type="GO" id="GO:0032543">
    <property type="term" value="P:mitochondrial translation"/>
    <property type="evidence" value="ECO:0007669"/>
    <property type="project" value="InterPro"/>
</dbReference>
<keyword evidence="3 8" id="KW-0689">Ribosomal protein</keyword>
<dbReference type="InterPro" id="IPR039927">
    <property type="entry name" value="Ribosomal_mL43"/>
</dbReference>
<evidence type="ECO:0000256" key="3">
    <source>
        <dbReference type="ARBA" id="ARBA00022980"/>
    </source>
</evidence>
<dbReference type="InterPro" id="IPR007741">
    <property type="entry name" value="Ribosomal_mL43/mS25/NADH_DH"/>
</dbReference>
<dbReference type="SUPFAM" id="SSF52833">
    <property type="entry name" value="Thioredoxin-like"/>
    <property type="match status" value="1"/>
</dbReference>
<comment type="caution">
    <text evidence="8">The sequence shown here is derived from an EMBL/GenBank/DDBJ whole genome shotgun (WGS) entry which is preliminary data.</text>
</comment>
<dbReference type="InterPro" id="IPR036249">
    <property type="entry name" value="Thioredoxin-like_sf"/>
</dbReference>
<keyword evidence="9" id="KW-1185">Reference proteome</keyword>
<dbReference type="Pfam" id="PF05047">
    <property type="entry name" value="L51_S25_CI-B8"/>
    <property type="match status" value="1"/>
</dbReference>
<dbReference type="OrthoDB" id="88at2759"/>
<dbReference type="GO" id="GO:0003735">
    <property type="term" value="F:structural constituent of ribosome"/>
    <property type="evidence" value="ECO:0007669"/>
    <property type="project" value="InterPro"/>
</dbReference>
<dbReference type="AlphaFoldDB" id="A0A8H7ESJ3"/>
<keyword evidence="5" id="KW-0687">Ribonucleoprotein</keyword>
<proteinExistence type="inferred from homology"/>
<dbReference type="PANTHER" id="PTHR21396">
    <property type="entry name" value="39S RIBOSOMAL PROTEIN L43"/>
    <property type="match status" value="1"/>
</dbReference>
<organism evidence="8 9">
    <name type="scientific">Apophysomyces ossiformis</name>
    <dbReference type="NCBI Taxonomy" id="679940"/>
    <lineage>
        <taxon>Eukaryota</taxon>
        <taxon>Fungi</taxon>
        <taxon>Fungi incertae sedis</taxon>
        <taxon>Mucoromycota</taxon>
        <taxon>Mucoromycotina</taxon>
        <taxon>Mucoromycetes</taxon>
        <taxon>Mucorales</taxon>
        <taxon>Mucorineae</taxon>
        <taxon>Mucoraceae</taxon>
        <taxon>Apophysomyces</taxon>
    </lineage>
</organism>
<evidence type="ECO:0000256" key="1">
    <source>
        <dbReference type="ARBA" id="ARBA00004173"/>
    </source>
</evidence>
<protein>
    <recommendedName>
        <fullName evidence="6">Large ribosomal subunit protein mL43</fullName>
    </recommendedName>
</protein>
<evidence type="ECO:0000313" key="9">
    <source>
        <dbReference type="Proteomes" id="UP000605846"/>
    </source>
</evidence>
<dbReference type="PANTHER" id="PTHR21396:SF2">
    <property type="entry name" value="LARGE RIBOSOMAL SUBUNIT PROTEIN ML43"/>
    <property type="match status" value="1"/>
</dbReference>
<comment type="subcellular location">
    <subcellularLocation>
        <location evidence="1">Mitochondrion</location>
    </subcellularLocation>
</comment>
<evidence type="ECO:0000256" key="5">
    <source>
        <dbReference type="ARBA" id="ARBA00023274"/>
    </source>
</evidence>
<accession>A0A8H7ESJ3</accession>
<evidence type="ECO:0000256" key="6">
    <source>
        <dbReference type="ARBA" id="ARBA00035188"/>
    </source>
</evidence>
<comment type="similarity">
    <text evidence="2">Belongs to the mitochondrion-specific ribosomal protein mL43 family.</text>
</comment>
<reference evidence="8" key="1">
    <citation type="submission" date="2020-01" db="EMBL/GenBank/DDBJ databases">
        <title>Genome Sequencing of Three Apophysomyces-Like Fungal Strains Confirms a Novel Fungal Genus in the Mucoromycota with divergent Burkholderia-like Endosymbiotic Bacteria.</title>
        <authorList>
            <person name="Stajich J.E."/>
            <person name="Macias A.M."/>
            <person name="Carter-House D."/>
            <person name="Lovett B."/>
            <person name="Kasson L.R."/>
            <person name="Berry K."/>
            <person name="Grigoriev I."/>
            <person name="Chang Y."/>
            <person name="Spatafora J."/>
            <person name="Kasson M.T."/>
        </authorList>
    </citation>
    <scope>NUCLEOTIDE SEQUENCE</scope>
    <source>
        <strain evidence="8">NRRL A-21654</strain>
    </source>
</reference>
<keyword evidence="4" id="KW-0496">Mitochondrion</keyword>
<dbReference type="EMBL" id="JABAYA010000016">
    <property type="protein sequence ID" value="KAF7730423.1"/>
    <property type="molecule type" value="Genomic_DNA"/>
</dbReference>
<feature type="domain" description="Ribosomal protein/NADH dehydrogenase" evidence="7">
    <location>
        <begin position="33"/>
        <end position="106"/>
    </location>
</feature>
<evidence type="ECO:0000256" key="4">
    <source>
        <dbReference type="ARBA" id="ARBA00023128"/>
    </source>
</evidence>